<comment type="caution">
    <text evidence="1">The sequence shown here is derived from an EMBL/GenBank/DDBJ whole genome shotgun (WGS) entry which is preliminary data.</text>
</comment>
<keyword evidence="2" id="KW-1185">Reference proteome</keyword>
<gene>
    <name evidence="1" type="ORF">C8F04DRAFT_1191954</name>
</gene>
<proteinExistence type="predicted"/>
<evidence type="ECO:0000313" key="2">
    <source>
        <dbReference type="Proteomes" id="UP001218188"/>
    </source>
</evidence>
<name>A0AAD6WTM4_9AGAR</name>
<dbReference type="Proteomes" id="UP001218188">
    <property type="component" value="Unassembled WGS sequence"/>
</dbReference>
<accession>A0AAD6WTM4</accession>
<reference evidence="1" key="1">
    <citation type="submission" date="2023-03" db="EMBL/GenBank/DDBJ databases">
        <title>Massive genome expansion in bonnet fungi (Mycena s.s.) driven by repeated elements and novel gene families across ecological guilds.</title>
        <authorList>
            <consortium name="Lawrence Berkeley National Laboratory"/>
            <person name="Harder C.B."/>
            <person name="Miyauchi S."/>
            <person name="Viragh M."/>
            <person name="Kuo A."/>
            <person name="Thoen E."/>
            <person name="Andreopoulos B."/>
            <person name="Lu D."/>
            <person name="Skrede I."/>
            <person name="Drula E."/>
            <person name="Henrissat B."/>
            <person name="Morin E."/>
            <person name="Kohler A."/>
            <person name="Barry K."/>
            <person name="LaButti K."/>
            <person name="Morin E."/>
            <person name="Salamov A."/>
            <person name="Lipzen A."/>
            <person name="Mereny Z."/>
            <person name="Hegedus B."/>
            <person name="Baldrian P."/>
            <person name="Stursova M."/>
            <person name="Weitz H."/>
            <person name="Taylor A."/>
            <person name="Grigoriev I.V."/>
            <person name="Nagy L.G."/>
            <person name="Martin F."/>
            <person name="Kauserud H."/>
        </authorList>
    </citation>
    <scope>NUCLEOTIDE SEQUENCE</scope>
    <source>
        <strain evidence="1">CBHHK200</strain>
    </source>
</reference>
<dbReference type="EMBL" id="JARJCM010000162">
    <property type="protein sequence ID" value="KAJ7024907.1"/>
    <property type="molecule type" value="Genomic_DNA"/>
</dbReference>
<protein>
    <submittedName>
        <fullName evidence="1">Uncharacterized protein</fullName>
    </submittedName>
</protein>
<sequence>MVAELILREGNTSLATDLFLDLKIRETANSQVLCACLENLASFNTEKYNSNWPVVYLAFASKYAEKLAFHKALLFLGDSFLSSRDENSAHSLFTVALEGFTFMDVHRSRAQCMLRLGDLAHKAGNPLEAVGFWTAAGPLFERSLQVEDVAKIESRLNTLNEAHQSSLLHLATLHPPRADRVAQAETARNHVSLMDGAQSP</sequence>
<dbReference type="AlphaFoldDB" id="A0AAD6WTM4"/>
<organism evidence="1 2">
    <name type="scientific">Mycena alexandri</name>
    <dbReference type="NCBI Taxonomy" id="1745969"/>
    <lineage>
        <taxon>Eukaryota</taxon>
        <taxon>Fungi</taxon>
        <taxon>Dikarya</taxon>
        <taxon>Basidiomycota</taxon>
        <taxon>Agaricomycotina</taxon>
        <taxon>Agaricomycetes</taxon>
        <taxon>Agaricomycetidae</taxon>
        <taxon>Agaricales</taxon>
        <taxon>Marasmiineae</taxon>
        <taxon>Mycenaceae</taxon>
        <taxon>Mycena</taxon>
    </lineage>
</organism>
<evidence type="ECO:0000313" key="1">
    <source>
        <dbReference type="EMBL" id="KAJ7024907.1"/>
    </source>
</evidence>